<accession>A0A4Y2J7P0</accession>
<evidence type="ECO:0000313" key="2">
    <source>
        <dbReference type="Proteomes" id="UP000499080"/>
    </source>
</evidence>
<evidence type="ECO:0000313" key="1">
    <source>
        <dbReference type="EMBL" id="GBM85944.1"/>
    </source>
</evidence>
<dbReference type="EMBL" id="BGPR01003274">
    <property type="protein sequence ID" value="GBM85944.1"/>
    <property type="molecule type" value="Genomic_DNA"/>
</dbReference>
<organism evidence="1 2">
    <name type="scientific">Araneus ventricosus</name>
    <name type="common">Orbweaver spider</name>
    <name type="synonym">Epeira ventricosa</name>
    <dbReference type="NCBI Taxonomy" id="182803"/>
    <lineage>
        <taxon>Eukaryota</taxon>
        <taxon>Metazoa</taxon>
        <taxon>Ecdysozoa</taxon>
        <taxon>Arthropoda</taxon>
        <taxon>Chelicerata</taxon>
        <taxon>Arachnida</taxon>
        <taxon>Araneae</taxon>
        <taxon>Araneomorphae</taxon>
        <taxon>Entelegynae</taxon>
        <taxon>Araneoidea</taxon>
        <taxon>Araneidae</taxon>
        <taxon>Araneus</taxon>
    </lineage>
</organism>
<protein>
    <submittedName>
        <fullName evidence="1">Uncharacterized protein</fullName>
    </submittedName>
</protein>
<dbReference type="AlphaFoldDB" id="A0A4Y2J7P0"/>
<gene>
    <name evidence="1" type="ORF">AVEN_262109_1</name>
</gene>
<comment type="caution">
    <text evidence="1">The sequence shown here is derived from an EMBL/GenBank/DDBJ whole genome shotgun (WGS) entry which is preliminary data.</text>
</comment>
<dbReference type="Proteomes" id="UP000499080">
    <property type="component" value="Unassembled WGS sequence"/>
</dbReference>
<keyword evidence="2" id="KW-1185">Reference proteome</keyword>
<sequence>MRLLQQCNKASPCITYTHDSKCSLSISHSTQMHIPKFPHCARWSPFPFHHSSHSTHYPLPRLIFHTSHTVDSTDPQCSLHTLSSSSIHASHTPHTVDDPAFSQPRATFSSRIPFAVFIPHNVCQFRTFNTYYSDTFFKPLNAYVDTLARTRQR</sequence>
<name>A0A4Y2J7P0_ARAVE</name>
<proteinExistence type="predicted"/>
<reference evidence="1 2" key="1">
    <citation type="journal article" date="2019" name="Sci. Rep.">
        <title>Orb-weaving spider Araneus ventricosus genome elucidates the spidroin gene catalogue.</title>
        <authorList>
            <person name="Kono N."/>
            <person name="Nakamura H."/>
            <person name="Ohtoshi R."/>
            <person name="Moran D.A.P."/>
            <person name="Shinohara A."/>
            <person name="Yoshida Y."/>
            <person name="Fujiwara M."/>
            <person name="Mori M."/>
            <person name="Tomita M."/>
            <person name="Arakawa K."/>
        </authorList>
    </citation>
    <scope>NUCLEOTIDE SEQUENCE [LARGE SCALE GENOMIC DNA]</scope>
</reference>